<dbReference type="InterPro" id="IPR010420">
    <property type="entry name" value="CASTOR/POLLUX/SYM8_dom"/>
</dbReference>
<feature type="domain" description="RCK N-terminal" evidence="11">
    <location>
        <begin position="160"/>
        <end position="296"/>
    </location>
</feature>
<accession>A0A6L7EQG4</accession>
<comment type="caution">
    <text evidence="12">The sequence shown here is derived from an EMBL/GenBank/DDBJ whole genome shotgun (WGS) entry which is preliminary data.</text>
</comment>
<keyword evidence="8" id="KW-0407">Ion channel</keyword>
<evidence type="ECO:0000256" key="1">
    <source>
        <dbReference type="ARBA" id="ARBA00004127"/>
    </source>
</evidence>
<keyword evidence="4 10" id="KW-0812">Transmembrane</keyword>
<feature type="compositionally biased region" description="Polar residues" evidence="9">
    <location>
        <begin position="396"/>
        <end position="412"/>
    </location>
</feature>
<dbReference type="GO" id="GO:0006813">
    <property type="term" value="P:potassium ion transport"/>
    <property type="evidence" value="ECO:0007669"/>
    <property type="project" value="InterPro"/>
</dbReference>
<evidence type="ECO:0000259" key="11">
    <source>
        <dbReference type="PROSITE" id="PS51201"/>
    </source>
</evidence>
<dbReference type="InterPro" id="IPR044849">
    <property type="entry name" value="CASTOR/POLLUX/SYM8-like"/>
</dbReference>
<proteinExistence type="inferred from homology"/>
<dbReference type="GO" id="GO:0012505">
    <property type="term" value="C:endomembrane system"/>
    <property type="evidence" value="ECO:0007669"/>
    <property type="project" value="UniProtKB-SubCell"/>
</dbReference>
<evidence type="ECO:0000256" key="2">
    <source>
        <dbReference type="ARBA" id="ARBA00008577"/>
    </source>
</evidence>
<organism evidence="12 13">
    <name type="scientific">Nocardioides flavescens</name>
    <dbReference type="NCBI Taxonomy" id="2691959"/>
    <lineage>
        <taxon>Bacteria</taxon>
        <taxon>Bacillati</taxon>
        <taxon>Actinomycetota</taxon>
        <taxon>Actinomycetes</taxon>
        <taxon>Propionibacteriales</taxon>
        <taxon>Nocardioidaceae</taxon>
        <taxon>Nocardioides</taxon>
    </lineage>
</organism>
<feature type="transmembrane region" description="Helical" evidence="10">
    <location>
        <begin position="55"/>
        <end position="81"/>
    </location>
</feature>
<name>A0A6L7EQG4_9ACTN</name>
<feature type="region of interest" description="Disordered" evidence="9">
    <location>
        <begin position="394"/>
        <end position="415"/>
    </location>
</feature>
<protein>
    <submittedName>
        <fullName evidence="12">Potassium transporter TrkA</fullName>
    </submittedName>
</protein>
<dbReference type="Gene3D" id="3.40.50.720">
    <property type="entry name" value="NAD(P)-binding Rossmann-like Domain"/>
    <property type="match status" value="2"/>
</dbReference>
<evidence type="ECO:0000256" key="9">
    <source>
        <dbReference type="SAM" id="MobiDB-lite"/>
    </source>
</evidence>
<feature type="transmembrane region" description="Helical" evidence="10">
    <location>
        <begin position="115"/>
        <end position="143"/>
    </location>
</feature>
<gene>
    <name evidence="12" type="ORF">GRQ65_08750</name>
</gene>
<dbReference type="PROSITE" id="PS51201">
    <property type="entry name" value="RCK_N"/>
    <property type="match status" value="1"/>
</dbReference>
<dbReference type="EMBL" id="WUEK01000004">
    <property type="protein sequence ID" value="MXG89637.1"/>
    <property type="molecule type" value="Genomic_DNA"/>
</dbReference>
<evidence type="ECO:0000256" key="7">
    <source>
        <dbReference type="ARBA" id="ARBA00023136"/>
    </source>
</evidence>
<dbReference type="SUPFAM" id="SSF51735">
    <property type="entry name" value="NAD(P)-binding Rossmann-fold domains"/>
    <property type="match status" value="2"/>
</dbReference>
<reference evidence="12 13" key="1">
    <citation type="submission" date="2019-12" db="EMBL/GenBank/DDBJ databases">
        <authorList>
            <person name="Kun Z."/>
        </authorList>
    </citation>
    <scope>NUCLEOTIDE SEQUENCE [LARGE SCALE GENOMIC DNA]</scope>
    <source>
        <strain evidence="12 13">YIM 123512</strain>
    </source>
</reference>
<evidence type="ECO:0000256" key="6">
    <source>
        <dbReference type="ARBA" id="ARBA00023065"/>
    </source>
</evidence>
<keyword evidence="3" id="KW-0813">Transport</keyword>
<dbReference type="Pfam" id="PF06241">
    <property type="entry name" value="Castor_Poll_mid"/>
    <property type="match status" value="1"/>
</dbReference>
<evidence type="ECO:0000256" key="8">
    <source>
        <dbReference type="ARBA" id="ARBA00023303"/>
    </source>
</evidence>
<dbReference type="GO" id="GO:0034220">
    <property type="term" value="P:monoatomic ion transmembrane transport"/>
    <property type="evidence" value="ECO:0007669"/>
    <property type="project" value="UniProtKB-KW"/>
</dbReference>
<keyword evidence="5 10" id="KW-1133">Transmembrane helix</keyword>
<evidence type="ECO:0000256" key="5">
    <source>
        <dbReference type="ARBA" id="ARBA00022989"/>
    </source>
</evidence>
<evidence type="ECO:0000256" key="3">
    <source>
        <dbReference type="ARBA" id="ARBA00022448"/>
    </source>
</evidence>
<evidence type="ECO:0000313" key="13">
    <source>
        <dbReference type="Proteomes" id="UP000473325"/>
    </source>
</evidence>
<comment type="similarity">
    <text evidence="2">Belongs to the castor/pollux (TC 1.A.1.23) family.</text>
</comment>
<sequence>MMAAVMARTGQQLRVRTARAMAQQRSTVRTTTQPKSDWGDRLRYMFDNSMTRGTVALIGWLTAATVLLTVVFAVITSVLGLRSQAPTGGGFLKETFYSLLHALDPGYIGGDVGSWGFLLTMLVLTIGGLFIVSALIGVIANGIDEKLADLRRGRSIVLESDHTVILGWSDSIFTIVRELCLANESRHKPVVVVLADRDKVEMEEELKAKVPERHGTRVLCRSGSPMDIDDLAISSHASARSVILLAPDSEDPDSEVIKTLLALTHAAPEGPRIVAEIRNPTNLEAAALVGADRTVLLDIRETVAKLVVQTSRQSGAAAVYTELFDYDGDEFYFLEDHGLAGTTYTEAQQVFEAATVVGVMGPDGTSKLNPPPGTLLDAGQTLIIVASDDSALDGQARSSTEPALNRLGTQPETAPEPTRALVVGWNERADIVLRELDFYAPPGSSLTVLTTLGEPVVPALPHLDVTVVKASTTDRATLEAHVDADLDQIIVLCYSEHLDTQAADARTLVTLLHVRDILSRLGAEVPVVSEMLDDRNRVLASVADVDDVVVSGEIVSLLVTQMSEDARLEPVFRELLGNEGSEIYLRPAAWYVQPSAGPDDPVTWATVVAGAARRGETAIGFKSVALATEDERFGVVVNPPKSAAYVVGPGDRVVVLAED</sequence>
<keyword evidence="7 10" id="KW-0472">Membrane</keyword>
<evidence type="ECO:0000256" key="4">
    <source>
        <dbReference type="ARBA" id="ARBA00022692"/>
    </source>
</evidence>
<dbReference type="InterPro" id="IPR036291">
    <property type="entry name" value="NAD(P)-bd_dom_sf"/>
</dbReference>
<evidence type="ECO:0000256" key="10">
    <source>
        <dbReference type="SAM" id="Phobius"/>
    </source>
</evidence>
<dbReference type="InterPro" id="IPR003148">
    <property type="entry name" value="RCK_N"/>
</dbReference>
<dbReference type="PANTHER" id="PTHR31563:SF10">
    <property type="entry name" value="ION CHANNEL POLLUX-RELATED"/>
    <property type="match status" value="1"/>
</dbReference>
<keyword evidence="13" id="KW-1185">Reference proteome</keyword>
<evidence type="ECO:0000313" key="12">
    <source>
        <dbReference type="EMBL" id="MXG89637.1"/>
    </source>
</evidence>
<comment type="subcellular location">
    <subcellularLocation>
        <location evidence="1">Endomembrane system</location>
        <topology evidence="1">Multi-pass membrane protein</topology>
    </subcellularLocation>
</comment>
<keyword evidence="6" id="KW-0406">Ion transport</keyword>
<dbReference type="AlphaFoldDB" id="A0A6L7EQG4"/>
<dbReference type="Proteomes" id="UP000473325">
    <property type="component" value="Unassembled WGS sequence"/>
</dbReference>
<dbReference type="PANTHER" id="PTHR31563">
    <property type="entry name" value="ION CHANNEL POLLUX-RELATED"/>
    <property type="match status" value="1"/>
</dbReference>